<dbReference type="Proteomes" id="UP001369958">
    <property type="component" value="Chromosome"/>
</dbReference>
<protein>
    <recommendedName>
        <fullName evidence="3">ParB/Sulfiredoxin domain-containing protein</fullName>
    </recommendedName>
</protein>
<proteinExistence type="predicted"/>
<dbReference type="SUPFAM" id="SSF110849">
    <property type="entry name" value="ParB/Sulfiredoxin"/>
    <property type="match status" value="1"/>
</dbReference>
<organism evidence="1 2">
    <name type="scientific">Pelagibacterium nitratireducens</name>
    <dbReference type="NCBI Taxonomy" id="1046114"/>
    <lineage>
        <taxon>Bacteria</taxon>
        <taxon>Pseudomonadati</taxon>
        <taxon>Pseudomonadota</taxon>
        <taxon>Alphaproteobacteria</taxon>
        <taxon>Hyphomicrobiales</taxon>
        <taxon>Devosiaceae</taxon>
        <taxon>Pelagibacterium</taxon>
    </lineage>
</organism>
<dbReference type="EMBL" id="CP146275">
    <property type="protein sequence ID" value="WWT34517.1"/>
    <property type="molecule type" value="Genomic_DNA"/>
</dbReference>
<dbReference type="RefSeq" id="WP_338610458.1">
    <property type="nucleotide sequence ID" value="NZ_CP146275.1"/>
</dbReference>
<gene>
    <name evidence="1" type="ORF">V6617_08650</name>
</gene>
<dbReference type="InterPro" id="IPR036086">
    <property type="entry name" value="ParB/Sulfiredoxin_sf"/>
</dbReference>
<evidence type="ECO:0000313" key="2">
    <source>
        <dbReference type="Proteomes" id="UP001369958"/>
    </source>
</evidence>
<name>A0ABZ2I3Y7_9HYPH</name>
<keyword evidence="2" id="KW-1185">Reference proteome</keyword>
<evidence type="ECO:0000313" key="1">
    <source>
        <dbReference type="EMBL" id="WWT34517.1"/>
    </source>
</evidence>
<reference evidence="1 2" key="1">
    <citation type="submission" date="2024-02" db="EMBL/GenBank/DDBJ databases">
        <title>Complete genome sequence of Pelagibacterium nitratireducens ZH15.</title>
        <authorList>
            <person name="Zhao L.H."/>
        </authorList>
    </citation>
    <scope>NUCLEOTIDE SEQUENCE [LARGE SCALE GENOMIC DNA]</scope>
    <source>
        <strain evidence="1 2">ZH15</strain>
    </source>
</reference>
<sequence length="278" mass="31418">MEVIKRKLDKEAPGKVLGPFDVDLLAIRVDPTMQVRNRLDEGNKQRLRAAYRAGADVPPLLIAFIEGEQGYPVVVDGHHRLTVLETMQAEAKLRGGQPVKSVRAKVVKLSRLEAQYQAAMANGTHGLQLTPKETRRVFATYIRAGHHMNADGTFKSYREMGRDLSREHKTIITWMRKDFPAEYKKMEQPEKATMGSDGPPPKPPILVKHIINARLLEMRSLFHDSLSADRHTLVDGMSSLLSEFRNALEQVSGWQIDEEVRTSRMHKAGNRPSSHLPF</sequence>
<accession>A0ABZ2I3Y7</accession>
<evidence type="ECO:0008006" key="3">
    <source>
        <dbReference type="Google" id="ProtNLM"/>
    </source>
</evidence>